<feature type="transmembrane region" description="Helical" evidence="1">
    <location>
        <begin position="44"/>
        <end position="66"/>
    </location>
</feature>
<sequence>MYTGFLHLHNTLRWLVLVVALITLAKYFMAWFSHNRWKKSDNLLGVIFTAVMDVQLVVGLALYFFISPITKAAFQNIGAAMKNAELRFYLVEHFLLMLIAVVLVHIGRSKSKKATVPRKKFGVALVYFSIAYILLLVGIPWGRVIM</sequence>
<reference evidence="3" key="1">
    <citation type="submission" date="2015-07" db="EMBL/GenBank/DDBJ databases">
        <title>Genome sequencing of Sunxiuqinia dokdonensis strain SK.</title>
        <authorList>
            <person name="Ahn S."/>
            <person name="Kim B.-C."/>
        </authorList>
    </citation>
    <scope>NUCLEOTIDE SEQUENCE [LARGE SCALE GENOMIC DNA]</scope>
    <source>
        <strain evidence="3">SK</strain>
    </source>
</reference>
<keyword evidence="3" id="KW-1185">Reference proteome</keyword>
<keyword evidence="1" id="KW-1133">Transmembrane helix</keyword>
<dbReference type="STRING" id="1409788.NC99_11910"/>
<keyword evidence="1" id="KW-0472">Membrane</keyword>
<keyword evidence="1" id="KW-0812">Transmembrane</keyword>
<evidence type="ECO:0000313" key="3">
    <source>
        <dbReference type="Proteomes" id="UP000036958"/>
    </source>
</evidence>
<proteinExistence type="predicted"/>
<feature type="transmembrane region" description="Helical" evidence="1">
    <location>
        <begin position="86"/>
        <end position="109"/>
    </location>
</feature>
<dbReference type="AlphaFoldDB" id="A0A0L8VC14"/>
<gene>
    <name evidence="2" type="ORF">NC99_11910</name>
</gene>
<feature type="transmembrane region" description="Helical" evidence="1">
    <location>
        <begin position="12"/>
        <end position="32"/>
    </location>
</feature>
<evidence type="ECO:0008006" key="4">
    <source>
        <dbReference type="Google" id="ProtNLM"/>
    </source>
</evidence>
<organism evidence="2 3">
    <name type="scientific">Sunxiuqinia dokdonensis</name>
    <dbReference type="NCBI Taxonomy" id="1409788"/>
    <lineage>
        <taxon>Bacteria</taxon>
        <taxon>Pseudomonadati</taxon>
        <taxon>Bacteroidota</taxon>
        <taxon>Bacteroidia</taxon>
        <taxon>Marinilabiliales</taxon>
        <taxon>Prolixibacteraceae</taxon>
        <taxon>Sunxiuqinia</taxon>
    </lineage>
</organism>
<evidence type="ECO:0000256" key="1">
    <source>
        <dbReference type="SAM" id="Phobius"/>
    </source>
</evidence>
<name>A0A0L8VC14_9BACT</name>
<dbReference type="RefSeq" id="WP_053180633.1">
    <property type="nucleotide sequence ID" value="NZ_LGIA01000054.1"/>
</dbReference>
<feature type="transmembrane region" description="Helical" evidence="1">
    <location>
        <begin position="121"/>
        <end position="141"/>
    </location>
</feature>
<accession>A0A0L8VC14</accession>
<protein>
    <recommendedName>
        <fullName evidence="4">50S ribosomal protein L27</fullName>
    </recommendedName>
</protein>
<dbReference type="Proteomes" id="UP000036958">
    <property type="component" value="Unassembled WGS sequence"/>
</dbReference>
<dbReference type="OrthoDB" id="329514at2"/>
<comment type="caution">
    <text evidence="2">The sequence shown here is derived from an EMBL/GenBank/DDBJ whole genome shotgun (WGS) entry which is preliminary data.</text>
</comment>
<evidence type="ECO:0000313" key="2">
    <source>
        <dbReference type="EMBL" id="KOH45994.1"/>
    </source>
</evidence>
<dbReference type="EMBL" id="LGIA01000054">
    <property type="protein sequence ID" value="KOH45994.1"/>
    <property type="molecule type" value="Genomic_DNA"/>
</dbReference>